<evidence type="ECO:0000313" key="3">
    <source>
        <dbReference type="Proteomes" id="UP000612899"/>
    </source>
</evidence>
<comment type="caution">
    <text evidence="2">The sequence shown here is derived from an EMBL/GenBank/DDBJ whole genome shotgun (WGS) entry which is preliminary data.</text>
</comment>
<dbReference type="Proteomes" id="UP000612899">
    <property type="component" value="Unassembled WGS sequence"/>
</dbReference>
<feature type="compositionally biased region" description="Low complexity" evidence="1">
    <location>
        <begin position="481"/>
        <end position="494"/>
    </location>
</feature>
<feature type="region of interest" description="Disordered" evidence="1">
    <location>
        <begin position="471"/>
        <end position="509"/>
    </location>
</feature>
<sequence length="509" mass="56447">MHWTVHDVASQLLDVSSFRDLCVSVLHKCLLDDGRFEAGQFGRKQHSSASAGAVLNGVASLPHVPDHLREHTQALGYALIGDDGHLRGHDEDPGDGTTSWSLSQVLYGVAKGHSSHDIESPKYAAALFRLLTLQNRVDGSWSLRHGDFVDPSLAFYPALLFERLIRQRSSYAETVREPLSQTAAYFLDVAASTATPDINAVLAMSALDRVAALAGINEKTLARYRQRRAELISELVDEHGDLRLGDMHISNELQPRWHSVTWAAILYACTRHWGGIQSSHNLHLSARLLQAFDSAEGGWCGPSRAERTARSWASSLALLNVHLLAQDICAGGLEVNEYQGLIRNMKDRKRFDVVISFGGPDRQVAEQIRNHLVAGGLRVFFDTDFRHNLLGAGGRAGPQPHHRVPFCGHRFAHRIRRNSQAKGSRQRSHATIVNDDGRARLRWEMCPIRGAGRRGSKTYTIWLWKCRMSPSSTGLGKIRSTRWAGSRSSSSATRARTRSTRRPGSATKM</sequence>
<evidence type="ECO:0000313" key="2">
    <source>
        <dbReference type="EMBL" id="GIH11582.1"/>
    </source>
</evidence>
<reference evidence="2" key="1">
    <citation type="submission" date="2021-01" db="EMBL/GenBank/DDBJ databases">
        <title>Whole genome shotgun sequence of Rhizocola hellebori NBRC 109834.</title>
        <authorList>
            <person name="Komaki H."/>
            <person name="Tamura T."/>
        </authorList>
    </citation>
    <scope>NUCLEOTIDE SEQUENCE</scope>
    <source>
        <strain evidence="2">NBRC 109834</strain>
    </source>
</reference>
<dbReference type="AlphaFoldDB" id="A0A8J3QK64"/>
<dbReference type="RefSeq" id="WP_239124555.1">
    <property type="nucleotide sequence ID" value="NZ_BONY01000145.1"/>
</dbReference>
<accession>A0A8J3QK64</accession>
<keyword evidence="3" id="KW-1185">Reference proteome</keyword>
<gene>
    <name evidence="2" type="ORF">Rhe02_96490</name>
</gene>
<organism evidence="2 3">
    <name type="scientific">Rhizocola hellebori</name>
    <dbReference type="NCBI Taxonomy" id="1392758"/>
    <lineage>
        <taxon>Bacteria</taxon>
        <taxon>Bacillati</taxon>
        <taxon>Actinomycetota</taxon>
        <taxon>Actinomycetes</taxon>
        <taxon>Micromonosporales</taxon>
        <taxon>Micromonosporaceae</taxon>
        <taxon>Rhizocola</taxon>
    </lineage>
</organism>
<protein>
    <submittedName>
        <fullName evidence="2">Uncharacterized protein</fullName>
    </submittedName>
</protein>
<proteinExistence type="predicted"/>
<evidence type="ECO:0000256" key="1">
    <source>
        <dbReference type="SAM" id="MobiDB-lite"/>
    </source>
</evidence>
<name>A0A8J3QK64_9ACTN</name>
<dbReference type="EMBL" id="BONY01000145">
    <property type="protein sequence ID" value="GIH11582.1"/>
    <property type="molecule type" value="Genomic_DNA"/>
</dbReference>